<dbReference type="HOGENOM" id="CLU_3182670_0_0_10"/>
<dbReference type="AlphaFoldDB" id="A3U660"/>
<evidence type="ECO:0000313" key="1">
    <source>
        <dbReference type="EMBL" id="EAP87727.1"/>
    </source>
</evidence>
<name>A3U660_CROAH</name>
<gene>
    <name evidence="1" type="ordered locus">CA2559_03190</name>
</gene>
<keyword evidence="2" id="KW-1185">Reference proteome</keyword>
<dbReference type="Proteomes" id="UP000002297">
    <property type="component" value="Chromosome"/>
</dbReference>
<protein>
    <submittedName>
        <fullName evidence="1">Uncharacterized protein</fullName>
    </submittedName>
</protein>
<reference evidence="1 2" key="1">
    <citation type="journal article" date="2010" name="J. Bacteriol.">
        <title>The complete genome sequence of Croceibacter atlanticus HTCC2559T.</title>
        <authorList>
            <person name="Oh H.M."/>
            <person name="Kang I."/>
            <person name="Ferriera S."/>
            <person name="Giovannoni S.J."/>
            <person name="Cho J.C."/>
        </authorList>
    </citation>
    <scope>NUCLEOTIDE SEQUENCE [LARGE SCALE GENOMIC DNA]</scope>
    <source>
        <strain evidence="2">ATCC BAA-628 / HTCC2559 / KCTC 12090</strain>
    </source>
</reference>
<dbReference type="EMBL" id="CP002046">
    <property type="protein sequence ID" value="EAP87727.1"/>
    <property type="molecule type" value="Genomic_DNA"/>
</dbReference>
<proteinExistence type="predicted"/>
<accession>A3U660</accession>
<dbReference type="KEGG" id="cat:CA2559_03190"/>
<organism evidence="1 2">
    <name type="scientific">Croceibacter atlanticus (strain ATCC BAA-628 / JCM 21780 / CIP 108009 / IAM 15332 / KCTC 12090 / HTCC2559)</name>
    <dbReference type="NCBI Taxonomy" id="216432"/>
    <lineage>
        <taxon>Bacteria</taxon>
        <taxon>Pseudomonadati</taxon>
        <taxon>Bacteroidota</taxon>
        <taxon>Flavobacteriia</taxon>
        <taxon>Flavobacteriales</taxon>
        <taxon>Flavobacteriaceae</taxon>
        <taxon>Croceibacter</taxon>
    </lineage>
</organism>
<evidence type="ECO:0000313" key="2">
    <source>
        <dbReference type="Proteomes" id="UP000002297"/>
    </source>
</evidence>
<sequence>MFHILINLIFKVLIANKSKRLQLIIKDICNKIFLMPLTSEALIYLK</sequence>